<reference evidence="2" key="1">
    <citation type="journal article" date="2022" name="IScience">
        <title>Evolution of zygomycete secretomes and the origins of terrestrial fungal ecologies.</title>
        <authorList>
            <person name="Chang Y."/>
            <person name="Wang Y."/>
            <person name="Mondo S."/>
            <person name="Ahrendt S."/>
            <person name="Andreopoulos W."/>
            <person name="Barry K."/>
            <person name="Beard J."/>
            <person name="Benny G.L."/>
            <person name="Blankenship S."/>
            <person name="Bonito G."/>
            <person name="Cuomo C."/>
            <person name="Desiro A."/>
            <person name="Gervers K.A."/>
            <person name="Hundley H."/>
            <person name="Kuo A."/>
            <person name="LaButti K."/>
            <person name="Lang B.F."/>
            <person name="Lipzen A."/>
            <person name="O'Donnell K."/>
            <person name="Pangilinan J."/>
            <person name="Reynolds N."/>
            <person name="Sandor L."/>
            <person name="Smith M.E."/>
            <person name="Tsang A."/>
            <person name="Grigoriev I.V."/>
            <person name="Stajich J.E."/>
            <person name="Spatafora J.W."/>
        </authorList>
    </citation>
    <scope>NUCLEOTIDE SEQUENCE</scope>
    <source>
        <strain evidence="2">RSA 2281</strain>
    </source>
</reference>
<gene>
    <name evidence="2" type="ORF">BDA99DRAFT_554091</name>
</gene>
<reference evidence="2" key="2">
    <citation type="submission" date="2023-02" db="EMBL/GenBank/DDBJ databases">
        <authorList>
            <consortium name="DOE Joint Genome Institute"/>
            <person name="Mondo S.J."/>
            <person name="Chang Y."/>
            <person name="Wang Y."/>
            <person name="Ahrendt S."/>
            <person name="Andreopoulos W."/>
            <person name="Barry K."/>
            <person name="Beard J."/>
            <person name="Benny G.L."/>
            <person name="Blankenship S."/>
            <person name="Bonito G."/>
            <person name="Cuomo C."/>
            <person name="Desiro A."/>
            <person name="Gervers K.A."/>
            <person name="Hundley H."/>
            <person name="Kuo A."/>
            <person name="LaButti K."/>
            <person name="Lang B.F."/>
            <person name="Lipzen A."/>
            <person name="O'Donnell K."/>
            <person name="Pangilinan J."/>
            <person name="Reynolds N."/>
            <person name="Sandor L."/>
            <person name="Smith M.W."/>
            <person name="Tsang A."/>
            <person name="Grigoriev I.V."/>
            <person name="Stajich J.E."/>
            <person name="Spatafora J.W."/>
        </authorList>
    </citation>
    <scope>NUCLEOTIDE SEQUENCE</scope>
    <source>
        <strain evidence="2">RSA 2281</strain>
    </source>
</reference>
<evidence type="ECO:0000313" key="2">
    <source>
        <dbReference type="EMBL" id="KAI9278456.1"/>
    </source>
</evidence>
<dbReference type="Proteomes" id="UP001209540">
    <property type="component" value="Unassembled WGS sequence"/>
</dbReference>
<organism evidence="2 3">
    <name type="scientific">Phascolomyces articulosus</name>
    <dbReference type="NCBI Taxonomy" id="60185"/>
    <lineage>
        <taxon>Eukaryota</taxon>
        <taxon>Fungi</taxon>
        <taxon>Fungi incertae sedis</taxon>
        <taxon>Mucoromycota</taxon>
        <taxon>Mucoromycotina</taxon>
        <taxon>Mucoromycetes</taxon>
        <taxon>Mucorales</taxon>
        <taxon>Lichtheimiaceae</taxon>
        <taxon>Phascolomyces</taxon>
    </lineage>
</organism>
<comment type="caution">
    <text evidence="2">The sequence shown here is derived from an EMBL/GenBank/DDBJ whole genome shotgun (WGS) entry which is preliminary data.</text>
</comment>
<name>A0AAD5KC17_9FUNG</name>
<evidence type="ECO:0000313" key="3">
    <source>
        <dbReference type="Proteomes" id="UP001209540"/>
    </source>
</evidence>
<accession>A0AAD5KC17</accession>
<dbReference type="EMBL" id="JAIXMP010000001">
    <property type="protein sequence ID" value="KAI9278456.1"/>
    <property type="molecule type" value="Genomic_DNA"/>
</dbReference>
<evidence type="ECO:0000256" key="1">
    <source>
        <dbReference type="SAM" id="MobiDB-lite"/>
    </source>
</evidence>
<dbReference type="AlphaFoldDB" id="A0AAD5KC17"/>
<sequence>MCLDDRPLFLLSTETSTPFYLAKDTIVSIEDNDYKDCYGSSRTKNDTAPLVSVDEYPETQKVKKEHEGKSDEAHQELQQRTQLLEFILKAQSSSIVHIMLGSQVMTALNQPFRRRDKESSVRLDTKDNNDNNILMDQIKATNISVGNTQKQAGIKDNNNRNSNDSSETAPFIKDE</sequence>
<proteinExistence type="predicted"/>
<protein>
    <submittedName>
        <fullName evidence="2">Uncharacterized protein</fullName>
    </submittedName>
</protein>
<keyword evidence="3" id="KW-1185">Reference proteome</keyword>
<feature type="region of interest" description="Disordered" evidence="1">
    <location>
        <begin position="145"/>
        <end position="175"/>
    </location>
</feature>